<feature type="region of interest" description="Disordered" evidence="1">
    <location>
        <begin position="514"/>
        <end position="680"/>
    </location>
</feature>
<evidence type="ECO:0000256" key="1">
    <source>
        <dbReference type="SAM" id="MobiDB-lite"/>
    </source>
</evidence>
<feature type="region of interest" description="Disordered" evidence="1">
    <location>
        <begin position="340"/>
        <end position="369"/>
    </location>
</feature>
<feature type="compositionally biased region" description="Acidic residues" evidence="1">
    <location>
        <begin position="562"/>
        <end position="573"/>
    </location>
</feature>
<dbReference type="EMBL" id="LWDE02000447">
    <property type="protein sequence ID" value="KAE8247612.1"/>
    <property type="molecule type" value="Genomic_DNA"/>
</dbReference>
<feature type="compositionally biased region" description="Polar residues" evidence="1">
    <location>
        <begin position="60"/>
        <end position="70"/>
    </location>
</feature>
<dbReference type="PANTHER" id="PTHR43830">
    <property type="entry name" value="PROTEIN PSP1"/>
    <property type="match status" value="1"/>
</dbReference>
<evidence type="ECO:0000313" key="4">
    <source>
        <dbReference type="Proteomes" id="UP000077684"/>
    </source>
</evidence>
<feature type="compositionally biased region" description="Low complexity" evidence="1">
    <location>
        <begin position="886"/>
        <end position="898"/>
    </location>
</feature>
<dbReference type="PANTHER" id="PTHR43830:SF3">
    <property type="entry name" value="PROTEIN PSP1"/>
    <property type="match status" value="1"/>
</dbReference>
<feature type="region of interest" description="Disordered" evidence="1">
    <location>
        <begin position="276"/>
        <end position="320"/>
    </location>
</feature>
<comment type="caution">
    <text evidence="3">The sequence shown here is derived from an EMBL/GenBank/DDBJ whole genome shotgun (WGS) entry which is preliminary data.</text>
</comment>
<feature type="compositionally biased region" description="Polar residues" evidence="1">
    <location>
        <begin position="340"/>
        <end position="350"/>
    </location>
</feature>
<dbReference type="InterPro" id="IPR047767">
    <property type="entry name" value="PSP1-like"/>
</dbReference>
<feature type="compositionally biased region" description="Low complexity" evidence="1">
    <location>
        <begin position="153"/>
        <end position="179"/>
    </location>
</feature>
<dbReference type="NCBIfam" id="NF041131">
    <property type="entry name" value="RicT_YaaT_fam"/>
    <property type="match status" value="1"/>
</dbReference>
<reference evidence="3" key="2">
    <citation type="journal article" date="2019" name="IMA Fungus">
        <title>Genome sequencing and comparison of five Tilletia species to identify candidate genes for the detection of regulated species infecting wheat.</title>
        <authorList>
            <person name="Nguyen H.D.T."/>
            <person name="Sultana T."/>
            <person name="Kesanakurti P."/>
            <person name="Hambleton S."/>
        </authorList>
    </citation>
    <scope>NUCLEOTIDE SEQUENCE</scope>
    <source>
        <strain evidence="3">DAOMC 236426</strain>
    </source>
</reference>
<reference evidence="3" key="1">
    <citation type="submission" date="2016-04" db="EMBL/GenBank/DDBJ databases">
        <authorList>
            <person name="Nguyen H.D."/>
            <person name="Samba Siva P."/>
            <person name="Cullis J."/>
            <person name="Levesque C.A."/>
            <person name="Hambleton S."/>
        </authorList>
    </citation>
    <scope>NUCLEOTIDE SEQUENCE</scope>
    <source>
        <strain evidence="3">DAOMC 236426</strain>
    </source>
</reference>
<feature type="compositionally biased region" description="Low complexity" evidence="1">
    <location>
        <begin position="663"/>
        <end position="672"/>
    </location>
</feature>
<feature type="region of interest" description="Disordered" evidence="1">
    <location>
        <begin position="1"/>
        <end position="80"/>
    </location>
</feature>
<feature type="compositionally biased region" description="Low complexity" evidence="1">
    <location>
        <begin position="103"/>
        <end position="113"/>
    </location>
</feature>
<feature type="domain" description="PSP1 C-terminal" evidence="2">
    <location>
        <begin position="932"/>
        <end position="1017"/>
    </location>
</feature>
<feature type="compositionally biased region" description="Basic residues" evidence="1">
    <location>
        <begin position="279"/>
        <end position="291"/>
    </location>
</feature>
<feature type="compositionally biased region" description="Gly residues" evidence="1">
    <location>
        <begin position="540"/>
        <end position="550"/>
    </location>
</feature>
<keyword evidence="4" id="KW-1185">Reference proteome</keyword>
<feature type="compositionally biased region" description="Low complexity" evidence="1">
    <location>
        <begin position="357"/>
        <end position="369"/>
    </location>
</feature>
<name>A0A8X7SX60_9BASI</name>
<feature type="compositionally biased region" description="Basic residues" evidence="1">
    <location>
        <begin position="587"/>
        <end position="596"/>
    </location>
</feature>
<accession>A0A8X7SX60</accession>
<dbReference type="Pfam" id="PF04468">
    <property type="entry name" value="PSP1"/>
    <property type="match status" value="1"/>
</dbReference>
<protein>
    <recommendedName>
        <fullName evidence="2">PSP1 C-terminal domain-containing protein</fullName>
    </recommendedName>
</protein>
<feature type="compositionally biased region" description="Basic residues" evidence="1">
    <location>
        <begin position="406"/>
        <end position="415"/>
    </location>
</feature>
<evidence type="ECO:0000259" key="2">
    <source>
        <dbReference type="PROSITE" id="PS51411"/>
    </source>
</evidence>
<feature type="compositionally biased region" description="Low complexity" evidence="1">
    <location>
        <begin position="305"/>
        <end position="320"/>
    </location>
</feature>
<sequence>MNGSSSSSSIPMGGSNFDHHEHFPRGRLTHTHSSTSTSTSTSTSHGGDGGSPFSAHSRESSLGNHPQTQQHRPRDHSPFQDSAAINMQHPQRAIGFEVGRATGNGHHPASSSSPGGGGDFSSRASSLGPVARPQPAGPAGTSMPRTTSAIGPSGSSQHISSSAYGSSSSSSSSSSLASSGFGGFGGSGSSSALGSLAITDEDLLGDLESLNIGSNGGPYGHGSASTSSVLARVQYDTAQIQRHPSVRVPSNHAAQTGVHAASVPSGFGLGQLFANHHQQSQHHHHHNHHHSSSSALGGGGGNGSVYGSSAGSNSSSSYGGAHAIPAEMSASTNSHLFHRSNQQHQYSPQLSHHHHVSSTGSNSSAAAAAAAEYLRGGSPYGSGSHPTQQQQSNLFSQHQHQLYGHSHAHAHHPHAHPLSASWNDSGAVTPGTSAPPAPGARMHELAERLQRHQQVQGQQSYLPLKSKHVPMPSRDLGGASWGTSGSPTALGGLGSSPGAAAAAAAAMAAALGRSPASTSGLGRRVVPRSGSQTSPSRRSLGGGGGGGGGSDFDAQSSHSESDWVDDDGPEDGPEYSGPHGNGGLGHYGHHHHHQHAHQQYQNGMGLQGYQHQQQAEGGRGHGHGHGEEYEEGEEGMGGAGARTPTARTSRHPFNGFTSMSGRASQQQQHQQQAPPPLPLHSLDALAAHGLDELTIATLAALGASGAAGAADLMGAFGGQGGGHGGQGGGMIPGGSSSFGMHPGGPFGGPQSFGPGGGGGHPHQQGPGGPTGFAGPGVAELGKGVPLQTLLKETPLYIVEFKQGRKEVFFAPVDLQMQWERERERIVNGDLVIVEADRGKDLGTVVTDSLTVEQVQAYLLHHSEVLQAQVNAQQRAEGGAGAGGPLSPGLDGTNGTSSSNGGGPHPPGSTNPNSSSSNELPMYARLARSIHPKRLYGKASTNDTSLLLTKAQDEERALQLCRTKVSQRGLPMSVVAAEMQWDRRKLTFYYTASARVDFRDLVKELFRLYKTRIWMCHLAR</sequence>
<dbReference type="GO" id="GO:0005737">
    <property type="term" value="C:cytoplasm"/>
    <property type="evidence" value="ECO:0007669"/>
    <property type="project" value="TreeGrafter"/>
</dbReference>
<dbReference type="AlphaFoldDB" id="A0A8X7SX60"/>
<feature type="compositionally biased region" description="Gly residues" evidence="1">
    <location>
        <begin position="721"/>
        <end position="732"/>
    </location>
</feature>
<feature type="compositionally biased region" description="Gly residues" evidence="1">
    <location>
        <begin position="753"/>
        <end position="774"/>
    </location>
</feature>
<feature type="region of interest" description="Disordered" evidence="1">
    <location>
        <begin position="402"/>
        <end position="483"/>
    </location>
</feature>
<evidence type="ECO:0000313" key="3">
    <source>
        <dbReference type="EMBL" id="KAE8247612.1"/>
    </source>
</evidence>
<proteinExistence type="predicted"/>
<feature type="compositionally biased region" description="Low complexity" evidence="1">
    <location>
        <begin position="416"/>
        <end position="432"/>
    </location>
</feature>
<organism evidence="3 4">
    <name type="scientific">Tilletia controversa</name>
    <name type="common">dwarf bunt fungus</name>
    <dbReference type="NCBI Taxonomy" id="13291"/>
    <lineage>
        <taxon>Eukaryota</taxon>
        <taxon>Fungi</taxon>
        <taxon>Dikarya</taxon>
        <taxon>Basidiomycota</taxon>
        <taxon>Ustilaginomycotina</taxon>
        <taxon>Exobasidiomycetes</taxon>
        <taxon>Tilletiales</taxon>
        <taxon>Tilletiaceae</taxon>
        <taxon>Tilletia</taxon>
    </lineage>
</organism>
<feature type="region of interest" description="Disordered" evidence="1">
    <location>
        <begin position="875"/>
        <end position="918"/>
    </location>
</feature>
<feature type="compositionally biased region" description="Low complexity" evidence="1">
    <location>
        <begin position="31"/>
        <end position="45"/>
    </location>
</feature>
<feature type="region of interest" description="Disordered" evidence="1">
    <location>
        <begin position="99"/>
        <end position="181"/>
    </location>
</feature>
<dbReference type="PROSITE" id="PS51411">
    <property type="entry name" value="PSP1_C"/>
    <property type="match status" value="1"/>
</dbReference>
<feature type="compositionally biased region" description="Basic and acidic residues" evidence="1">
    <location>
        <begin position="441"/>
        <end position="450"/>
    </location>
</feature>
<dbReference type="InterPro" id="IPR007557">
    <property type="entry name" value="PSP1_C"/>
</dbReference>
<feature type="region of interest" description="Disordered" evidence="1">
    <location>
        <begin position="721"/>
        <end position="776"/>
    </location>
</feature>
<dbReference type="Proteomes" id="UP000077684">
    <property type="component" value="Unassembled WGS sequence"/>
</dbReference>
<gene>
    <name evidence="3" type="ORF">A4X06_0g4323</name>
</gene>